<name>A0AAT9GRR4_9CREN</name>
<gene>
    <name evidence="2" type="ORF">SJAV_13180</name>
</gene>
<proteinExistence type="predicted"/>
<feature type="coiled-coil region" evidence="1">
    <location>
        <begin position="227"/>
        <end position="254"/>
    </location>
</feature>
<keyword evidence="1" id="KW-0175">Coiled coil</keyword>
<organism evidence="2">
    <name type="scientific">Sulfurisphaera javensis</name>
    <dbReference type="NCBI Taxonomy" id="2049879"/>
    <lineage>
        <taxon>Archaea</taxon>
        <taxon>Thermoproteota</taxon>
        <taxon>Thermoprotei</taxon>
        <taxon>Sulfolobales</taxon>
        <taxon>Sulfolobaceae</taxon>
        <taxon>Sulfurisphaera</taxon>
    </lineage>
</organism>
<reference evidence="2" key="1">
    <citation type="submission" date="2024-03" db="EMBL/GenBank/DDBJ databases">
        <title>Complete genome sequence of Sulfurisphaera javensis strain KD-1.</title>
        <authorList>
            <person name="Sakai H."/>
            <person name="Nur N."/>
            <person name="Suwanto A."/>
            <person name="Kurosawa N."/>
        </authorList>
    </citation>
    <scope>NUCLEOTIDE SEQUENCE</scope>
    <source>
        <strain evidence="2">KD-1</strain>
    </source>
</reference>
<dbReference type="AlphaFoldDB" id="A0AAT9GRR4"/>
<dbReference type="RefSeq" id="WP_369611517.1">
    <property type="nucleotide sequence ID" value="NZ_AP031322.1"/>
</dbReference>
<sequence>MKRNEKKTSSETHKINEAKCKPELCERDELAMLVLEIISSGVKETSEIQKYIREQKGIEYSMRRIQQVIKKLRDECCLIDDERNVKNVFYKPEQLNIFSLDGLNIVGAHQIIQKLVDFIIGDAERELFKKYPEIWLLAQGEKKTKIPTQADFEDAIKRTKMKSLNVLEYLARIIPGYSRVLCGSITYDDAIQNCDVLRFCGSNGNPWLIKDPIILLVFFDLNNALSLIQDREEIKKLISNAKEYKAKAEELKAKCGLVTPTTEN</sequence>
<evidence type="ECO:0000313" key="2">
    <source>
        <dbReference type="EMBL" id="BFH73374.1"/>
    </source>
</evidence>
<dbReference type="KEGG" id="sjv:SJAV_13180"/>
<dbReference type="EMBL" id="AP031322">
    <property type="protein sequence ID" value="BFH73374.1"/>
    <property type="molecule type" value="Genomic_DNA"/>
</dbReference>
<dbReference type="GeneID" id="92354259"/>
<evidence type="ECO:0000256" key="1">
    <source>
        <dbReference type="SAM" id="Coils"/>
    </source>
</evidence>
<protein>
    <submittedName>
        <fullName evidence="2">Uncharacterized protein</fullName>
    </submittedName>
</protein>
<accession>A0AAT9GRR4</accession>